<dbReference type="Proteomes" id="UP000046392">
    <property type="component" value="Unplaced"/>
</dbReference>
<reference evidence="3" key="1">
    <citation type="submission" date="2017-02" db="UniProtKB">
        <authorList>
            <consortium name="WormBaseParasite"/>
        </authorList>
    </citation>
    <scope>IDENTIFICATION</scope>
</reference>
<sequence length="351" mass="39626">MNLYDLLKIVSTMELLSDPDAAAYQIFLLDRKFFKGWANDKLTRENATEAILKKIAESLGYSITNFKMESKNMVTSTPIPMPINAVRKEKTSVDQLSEIHEITPIRSAAKELNISKEKKNNVSEKDITSQTVLTINTTGTASEDRSNKSNETSTNSTIASSNCSTPPICNILLEVIENSENLGSLKKRVNEGSIYLFDVNDVYGYIFLIKSSENNVKNAYKRRLPANYTKILSYVSCLNSFFKAADESKMKEMRIFTGDELIISIFKDISENSYELIGGGTLATRDKFTKLKKLVMSNFISLDIIYVKNENVKTPLTEIKKLALSFQKKFNDEGTNTIQQNVKLNEAFEKR</sequence>
<name>A0A0N5BYP6_STREA</name>
<organism evidence="2 3">
    <name type="scientific">Strongyloides papillosus</name>
    <name type="common">Intestinal threadworm</name>
    <dbReference type="NCBI Taxonomy" id="174720"/>
    <lineage>
        <taxon>Eukaryota</taxon>
        <taxon>Metazoa</taxon>
        <taxon>Ecdysozoa</taxon>
        <taxon>Nematoda</taxon>
        <taxon>Chromadorea</taxon>
        <taxon>Rhabditida</taxon>
        <taxon>Tylenchina</taxon>
        <taxon>Panagrolaimomorpha</taxon>
        <taxon>Strongyloidoidea</taxon>
        <taxon>Strongyloididae</taxon>
        <taxon>Strongyloides</taxon>
    </lineage>
</organism>
<evidence type="ECO:0000313" key="2">
    <source>
        <dbReference type="Proteomes" id="UP000046392"/>
    </source>
</evidence>
<proteinExistence type="predicted"/>
<evidence type="ECO:0000313" key="3">
    <source>
        <dbReference type="WBParaSite" id="SPAL_0001089500.1"/>
    </source>
</evidence>
<accession>A0A0N5BYP6</accession>
<dbReference type="AlphaFoldDB" id="A0A0N5BYP6"/>
<keyword evidence="2" id="KW-1185">Reference proteome</keyword>
<dbReference type="WBParaSite" id="SPAL_0001089500.1">
    <property type="protein sequence ID" value="SPAL_0001089500.1"/>
    <property type="gene ID" value="SPAL_0001089500"/>
</dbReference>
<protein>
    <submittedName>
        <fullName evidence="3">Uncharacterized protein</fullName>
    </submittedName>
</protein>
<evidence type="ECO:0000256" key="1">
    <source>
        <dbReference type="SAM" id="MobiDB-lite"/>
    </source>
</evidence>
<feature type="region of interest" description="Disordered" evidence="1">
    <location>
        <begin position="134"/>
        <end position="161"/>
    </location>
</feature>